<dbReference type="InterPro" id="IPR029058">
    <property type="entry name" value="AB_hydrolase_fold"/>
</dbReference>
<sequence length="259" mass="29432">MELYYQEYGDENAPLMVFLHGGGVSSWMWDKQIRYFIDYHCVTIDLPEQGKSNHIEHFSIRKSAEKIIELIEKIANGKTVIVIGFSLGAQVAIQMLSMNTNLINNAVINSALVRPNAIVKKMIRPAIKLTFPLISNRYFSKLQSKTLYVGEEYFDTYYKESSQMKSDTLIRILKENMSFNIPDDFNKAKGKILVTVGEKEKAIMKKSAIDIVSNNSNCTGIIIPNAGHGISLLNPNYFNQMIKKWLQESVLPQDVITIK</sequence>
<evidence type="ECO:0000259" key="1">
    <source>
        <dbReference type="Pfam" id="PF12697"/>
    </source>
</evidence>
<comment type="caution">
    <text evidence="2">The sequence shown here is derived from an EMBL/GenBank/DDBJ whole genome shotgun (WGS) entry which is preliminary data.</text>
</comment>
<accession>A0A942TFP7</accession>
<feature type="domain" description="AB hydrolase-1" evidence="1">
    <location>
        <begin position="16"/>
        <end position="234"/>
    </location>
</feature>
<dbReference type="Proteomes" id="UP000681414">
    <property type="component" value="Unassembled WGS sequence"/>
</dbReference>
<dbReference type="GO" id="GO:0016787">
    <property type="term" value="F:hydrolase activity"/>
    <property type="evidence" value="ECO:0007669"/>
    <property type="project" value="UniProtKB-KW"/>
</dbReference>
<dbReference type="InterPro" id="IPR050266">
    <property type="entry name" value="AB_hydrolase_sf"/>
</dbReference>
<dbReference type="AlphaFoldDB" id="A0A942TFP7"/>
<dbReference type="RefSeq" id="WP_213124872.1">
    <property type="nucleotide sequence ID" value="NZ_JAGYPG010000002.1"/>
</dbReference>
<name>A0A942TFP7_9BACI</name>
<gene>
    <name evidence="2" type="ORF">KHA97_11440</name>
</gene>
<reference evidence="2 3" key="1">
    <citation type="submission" date="2021-05" db="EMBL/GenBank/DDBJ databases">
        <title>Novel Bacillus species.</title>
        <authorList>
            <person name="Liu G."/>
        </authorList>
    </citation>
    <scope>NUCLEOTIDE SEQUENCE [LARGE SCALE GENOMIC DNA]</scope>
    <source>
        <strain evidence="3">FJAT-49780</strain>
    </source>
</reference>
<dbReference type="SUPFAM" id="SSF53474">
    <property type="entry name" value="alpha/beta-Hydrolases"/>
    <property type="match status" value="1"/>
</dbReference>
<protein>
    <submittedName>
        <fullName evidence="2">Alpha/beta hydrolase</fullName>
    </submittedName>
</protein>
<dbReference type="EMBL" id="JAGYPG010000002">
    <property type="protein sequence ID" value="MBS4195672.1"/>
    <property type="molecule type" value="Genomic_DNA"/>
</dbReference>
<keyword evidence="2" id="KW-0378">Hydrolase</keyword>
<evidence type="ECO:0000313" key="3">
    <source>
        <dbReference type="Proteomes" id="UP000681414"/>
    </source>
</evidence>
<proteinExistence type="predicted"/>
<dbReference type="Pfam" id="PF12697">
    <property type="entry name" value="Abhydrolase_6"/>
    <property type="match status" value="1"/>
</dbReference>
<dbReference type="PANTHER" id="PTHR43798">
    <property type="entry name" value="MONOACYLGLYCEROL LIPASE"/>
    <property type="match status" value="1"/>
</dbReference>
<dbReference type="Gene3D" id="3.40.50.1820">
    <property type="entry name" value="alpha/beta hydrolase"/>
    <property type="match status" value="1"/>
</dbReference>
<dbReference type="InterPro" id="IPR000073">
    <property type="entry name" value="AB_hydrolase_1"/>
</dbReference>
<organism evidence="2 3">
    <name type="scientific">Lederbergia citri</name>
    <dbReference type="NCBI Taxonomy" id="2833580"/>
    <lineage>
        <taxon>Bacteria</taxon>
        <taxon>Bacillati</taxon>
        <taxon>Bacillota</taxon>
        <taxon>Bacilli</taxon>
        <taxon>Bacillales</taxon>
        <taxon>Bacillaceae</taxon>
        <taxon>Lederbergia</taxon>
    </lineage>
</organism>
<evidence type="ECO:0000313" key="2">
    <source>
        <dbReference type="EMBL" id="MBS4195672.1"/>
    </source>
</evidence>
<keyword evidence="3" id="KW-1185">Reference proteome</keyword>